<dbReference type="Gene3D" id="3.40.1550.10">
    <property type="entry name" value="CheC-like"/>
    <property type="match status" value="1"/>
</dbReference>
<dbReference type="InterPro" id="IPR001689">
    <property type="entry name" value="Flag_FliM"/>
</dbReference>
<accession>A0A2M7S8E6</accession>
<evidence type="ECO:0000256" key="1">
    <source>
        <dbReference type="ARBA" id="ARBA00022500"/>
    </source>
</evidence>
<dbReference type="GO" id="GO:0003774">
    <property type="term" value="F:cytoskeletal motor activity"/>
    <property type="evidence" value="ECO:0007669"/>
    <property type="project" value="InterPro"/>
</dbReference>
<dbReference type="Proteomes" id="UP000229307">
    <property type="component" value="Unassembled WGS sequence"/>
</dbReference>
<evidence type="ECO:0008006" key="4">
    <source>
        <dbReference type="Google" id="ProtNLM"/>
    </source>
</evidence>
<evidence type="ECO:0000313" key="3">
    <source>
        <dbReference type="Proteomes" id="UP000229307"/>
    </source>
</evidence>
<dbReference type="AlphaFoldDB" id="A0A2M7S8E6"/>
<gene>
    <name evidence="2" type="ORF">COY52_08835</name>
</gene>
<keyword evidence="1" id="KW-0145">Chemotaxis</keyword>
<dbReference type="EMBL" id="PFMR01000232">
    <property type="protein sequence ID" value="PIZ15777.1"/>
    <property type="molecule type" value="Genomic_DNA"/>
</dbReference>
<dbReference type="PRINTS" id="PR00955">
    <property type="entry name" value="FLGMOTORFLIM"/>
</dbReference>
<name>A0A2M7S8E6_9BACT</name>
<evidence type="ECO:0000313" key="2">
    <source>
        <dbReference type="EMBL" id="PIZ15777.1"/>
    </source>
</evidence>
<organism evidence="2 3">
    <name type="scientific">Candidatus Desantisbacteria bacterium CG_4_10_14_0_8_um_filter_48_22</name>
    <dbReference type="NCBI Taxonomy" id="1974543"/>
    <lineage>
        <taxon>Bacteria</taxon>
        <taxon>Candidatus Desantisiibacteriota</taxon>
    </lineage>
</organism>
<dbReference type="GO" id="GO:0071978">
    <property type="term" value="P:bacterial-type flagellum-dependent swarming motility"/>
    <property type="evidence" value="ECO:0007669"/>
    <property type="project" value="TreeGrafter"/>
</dbReference>
<dbReference type="Pfam" id="PF02154">
    <property type="entry name" value="FliM"/>
    <property type="match status" value="1"/>
</dbReference>
<sequence>MAELTNEQKGVLKDLLTNLGGRTSESFSKVAKRRVEVKYTKWEIEDYQKFIEYLPHFTAIGIFGTELSKDQILIDAHPSLSYYLLDKLLGGKGEAGIIEGKKMTEIERVLFQDFVFAGLTQSWEEGWENITGLQLKMSLIRVESDPFLTRRMDGKFVHAFMECQFEKGKEEINVCIPHKVAEMIGAAPQA</sequence>
<protein>
    <recommendedName>
        <fullName evidence="4">Flagellar motor switch protein FliM</fullName>
    </recommendedName>
</protein>
<dbReference type="SUPFAM" id="SSF103039">
    <property type="entry name" value="CheC-like"/>
    <property type="match status" value="1"/>
</dbReference>
<dbReference type="CDD" id="cd17908">
    <property type="entry name" value="FliM"/>
    <property type="match status" value="1"/>
</dbReference>
<dbReference type="PANTHER" id="PTHR30034:SF6">
    <property type="entry name" value="YOP PROTEINS TRANSLOCATION PROTEIN Q"/>
    <property type="match status" value="1"/>
</dbReference>
<comment type="caution">
    <text evidence="2">The sequence shown here is derived from an EMBL/GenBank/DDBJ whole genome shotgun (WGS) entry which is preliminary data.</text>
</comment>
<dbReference type="PANTHER" id="PTHR30034">
    <property type="entry name" value="FLAGELLAR MOTOR SWITCH PROTEIN FLIM"/>
    <property type="match status" value="1"/>
</dbReference>
<dbReference type="GO" id="GO:0050918">
    <property type="term" value="P:positive chemotaxis"/>
    <property type="evidence" value="ECO:0007669"/>
    <property type="project" value="TreeGrafter"/>
</dbReference>
<reference evidence="3" key="1">
    <citation type="submission" date="2017-09" db="EMBL/GenBank/DDBJ databases">
        <title>Depth-based differentiation of microbial function through sediment-hosted aquifers and enrichment of novel symbionts in the deep terrestrial subsurface.</title>
        <authorList>
            <person name="Probst A.J."/>
            <person name="Ladd B."/>
            <person name="Jarett J.K."/>
            <person name="Geller-Mcgrath D.E."/>
            <person name="Sieber C.M.K."/>
            <person name="Emerson J.B."/>
            <person name="Anantharaman K."/>
            <person name="Thomas B.C."/>
            <person name="Malmstrom R."/>
            <person name="Stieglmeier M."/>
            <person name="Klingl A."/>
            <person name="Woyke T."/>
            <person name="Ryan C.M."/>
            <person name="Banfield J.F."/>
        </authorList>
    </citation>
    <scope>NUCLEOTIDE SEQUENCE [LARGE SCALE GENOMIC DNA]</scope>
</reference>
<proteinExistence type="predicted"/>
<dbReference type="InterPro" id="IPR028976">
    <property type="entry name" value="CheC-like_sf"/>
</dbReference>
<dbReference type="GO" id="GO:0009425">
    <property type="term" value="C:bacterial-type flagellum basal body"/>
    <property type="evidence" value="ECO:0007669"/>
    <property type="project" value="InterPro"/>
</dbReference>